<dbReference type="InterPro" id="IPR036962">
    <property type="entry name" value="Glyco_hydro_3_N_sf"/>
</dbReference>
<name>A0AB38MYZ0_9BASI</name>
<evidence type="ECO:0000256" key="6">
    <source>
        <dbReference type="ARBA" id="ARBA00022525"/>
    </source>
</evidence>
<sequence length="867" mass="95657">MPLKEANPRSINVQFSSSAVETPSTSYLIFYEDWCPDCRAVQDLLKRVFDREGAPLAQIVRVGEVSDWKSPQNIYRREWNLKSIPTIIRYDNLTQLLTLAVALTVVNARAVHNRQEKNPNNDNSIYPSPNANGGKAWSEAFKKAEDIVSHMSIEEKASLITSHEGRCVGTSPGVERLGIPQLCLMDGPTGPRPMKGVSQYPAGQTAAATWDKELIYERSKQMGQEFFDQGVHIALAPVASGPLGRSPLGGRNWEGSYPDPYANGVYSYLSVLGLQDSNVAATIKHWIGYEQETARHPYRTESTSDQNSIDSIIDDVTTHEVYMHPFAEAVRAGSAHVMCSYNRLNGTQACNNAYTQNHLLKTELNFQGSIISDWGGVHDSVDSALNGLDFSAPGVGFNGSMGTFWGELAELVNNGSVPEERLTDSAIRVLTPYFHFGQDSENIPPEVVFNGNSYFDAENVYKNVRADNTAELIRRLGSESATLLKNTGGLPLKNPEQIFALGSDLGDNALGVDGCGDAGTSCPEGNFNGTLTDAGGSGYAYAPYIITPLDALKQRTMNDNIRLSYALTHNDELINEIAPSADATLVFINNWAQENRDRDDLQITIEQSNMLDAAVNASSNVIVVLHTPAVIDIEKWADNENVTAIVEAYLPGQESGNAIIPLLFGDENFSGKLPYTWGKTLDDYPPNGIVRDNDQSPQVEFTEGLFVDYKWFDKQEIEPRYEFGFGLSYTNFEFSDISVVDNYKEDDKEVQATNEPFEGFEEGKSLYDVIKTVTATVSNTGDVDGSEVAQLYVSIPGDEQPIRQLRGFEKVKNLKSGDSQEVSFDLRLKDLSVWDVTRQMWILPSGEYTFHVGNSSRNLPLSVTSTQ</sequence>
<comment type="function">
    <text evidence="13">Beta-glucosidases are one of a number of cellulolytic enzymes involved in the degradation of cellulosic biomass. Catalyzes the last step releasing glucose from the inhibitory cellobiose.</text>
</comment>
<keyword evidence="7" id="KW-0732">Signal</keyword>
<reference evidence="19 20" key="1">
    <citation type="submission" date="2019-03" db="EMBL/GenBank/DDBJ databases">
        <title>Sequencing 25 genomes of Wallemia mellicola.</title>
        <authorList>
            <person name="Gostincar C."/>
        </authorList>
    </citation>
    <scope>NUCLEOTIDE SEQUENCE [LARGE SCALE GENOMIC DNA]</scope>
    <source>
        <strain evidence="19 20">EXF-1274</strain>
    </source>
</reference>
<evidence type="ECO:0000256" key="17">
    <source>
        <dbReference type="ARBA" id="ARBA00041808"/>
    </source>
</evidence>
<evidence type="ECO:0000256" key="2">
    <source>
        <dbReference type="ARBA" id="ARBA00004613"/>
    </source>
</evidence>
<dbReference type="PANTHER" id="PTHR42715">
    <property type="entry name" value="BETA-GLUCOSIDASE"/>
    <property type="match status" value="1"/>
</dbReference>
<dbReference type="InterPro" id="IPR013783">
    <property type="entry name" value="Ig-like_fold"/>
</dbReference>
<dbReference type="InterPro" id="IPR036249">
    <property type="entry name" value="Thioredoxin-like_sf"/>
</dbReference>
<protein>
    <recommendedName>
        <fullName evidence="14">Probable beta-glucosidase G</fullName>
        <ecNumber evidence="5">3.2.1.21</ecNumber>
    </recommendedName>
    <alternativeName>
        <fullName evidence="15">Beta-D-glucoside glucohydrolase G</fullName>
    </alternativeName>
    <alternativeName>
        <fullName evidence="16">Cellobiase G</fullName>
    </alternativeName>
    <alternativeName>
        <fullName evidence="17">Gentiobiase G</fullName>
    </alternativeName>
</protein>
<evidence type="ECO:0000256" key="4">
    <source>
        <dbReference type="ARBA" id="ARBA00005336"/>
    </source>
</evidence>
<evidence type="ECO:0000256" key="7">
    <source>
        <dbReference type="ARBA" id="ARBA00022729"/>
    </source>
</evidence>
<evidence type="ECO:0000256" key="13">
    <source>
        <dbReference type="ARBA" id="ARBA00024983"/>
    </source>
</evidence>
<dbReference type="FunFam" id="3.20.20.300:FF:000002">
    <property type="entry name" value="Probable beta-glucosidase"/>
    <property type="match status" value="1"/>
</dbReference>
<keyword evidence="11" id="KW-0326">Glycosidase</keyword>
<dbReference type="Proteomes" id="UP000309601">
    <property type="component" value="Unassembled WGS sequence"/>
</dbReference>
<evidence type="ECO:0000256" key="10">
    <source>
        <dbReference type="ARBA" id="ARBA00023277"/>
    </source>
</evidence>
<evidence type="ECO:0000259" key="18">
    <source>
        <dbReference type="SMART" id="SM01217"/>
    </source>
</evidence>
<evidence type="ECO:0000256" key="8">
    <source>
        <dbReference type="ARBA" id="ARBA00022801"/>
    </source>
</evidence>
<evidence type="ECO:0000313" key="20">
    <source>
        <dbReference type="Proteomes" id="UP000309601"/>
    </source>
</evidence>
<organism evidence="19 20">
    <name type="scientific">Wallemia mellicola</name>
    <dbReference type="NCBI Taxonomy" id="1708541"/>
    <lineage>
        <taxon>Eukaryota</taxon>
        <taxon>Fungi</taxon>
        <taxon>Dikarya</taxon>
        <taxon>Basidiomycota</taxon>
        <taxon>Wallemiomycotina</taxon>
        <taxon>Wallemiomycetes</taxon>
        <taxon>Wallemiales</taxon>
        <taxon>Wallemiaceae</taxon>
        <taxon>Wallemia</taxon>
    </lineage>
</organism>
<dbReference type="EMBL" id="SPRW01000010">
    <property type="protein sequence ID" value="TIC68066.1"/>
    <property type="molecule type" value="Genomic_DNA"/>
</dbReference>
<proteinExistence type="inferred from homology"/>
<dbReference type="SUPFAM" id="SSF52833">
    <property type="entry name" value="Thioredoxin-like"/>
    <property type="match status" value="1"/>
</dbReference>
<dbReference type="InterPro" id="IPR026891">
    <property type="entry name" value="Fn3-like"/>
</dbReference>
<keyword evidence="12" id="KW-0624">Polysaccharide degradation</keyword>
<keyword evidence="9" id="KW-0325">Glycoprotein</keyword>
<evidence type="ECO:0000256" key="1">
    <source>
        <dbReference type="ARBA" id="ARBA00000448"/>
    </source>
</evidence>
<evidence type="ECO:0000256" key="5">
    <source>
        <dbReference type="ARBA" id="ARBA00012744"/>
    </source>
</evidence>
<dbReference type="InterPro" id="IPR017853">
    <property type="entry name" value="GH"/>
</dbReference>
<dbReference type="Pfam" id="PF01915">
    <property type="entry name" value="Glyco_hydro_3_C"/>
    <property type="match status" value="1"/>
</dbReference>
<evidence type="ECO:0000256" key="12">
    <source>
        <dbReference type="ARBA" id="ARBA00023326"/>
    </source>
</evidence>
<dbReference type="Gene3D" id="3.40.30.10">
    <property type="entry name" value="Glutaredoxin"/>
    <property type="match status" value="1"/>
</dbReference>
<dbReference type="GO" id="GO:0005576">
    <property type="term" value="C:extracellular region"/>
    <property type="evidence" value="ECO:0007669"/>
    <property type="project" value="UniProtKB-SubCell"/>
</dbReference>
<dbReference type="PANTHER" id="PTHR42715:SF12">
    <property type="entry name" value="BETA-GLUCOSIDASE G-RELATED"/>
    <property type="match status" value="1"/>
</dbReference>
<dbReference type="InterPro" id="IPR001764">
    <property type="entry name" value="Glyco_hydro_3_N"/>
</dbReference>
<evidence type="ECO:0000313" key="19">
    <source>
        <dbReference type="EMBL" id="TIC68066.1"/>
    </source>
</evidence>
<dbReference type="SUPFAM" id="SSF51445">
    <property type="entry name" value="(Trans)glycosidases"/>
    <property type="match status" value="1"/>
</dbReference>
<dbReference type="Pfam" id="PF00933">
    <property type="entry name" value="Glyco_hydro_3"/>
    <property type="match status" value="1"/>
</dbReference>
<evidence type="ECO:0000256" key="14">
    <source>
        <dbReference type="ARBA" id="ARBA00039579"/>
    </source>
</evidence>
<dbReference type="InterPro" id="IPR010357">
    <property type="entry name" value="TXNDC17_dom"/>
</dbReference>
<dbReference type="GO" id="GO:0008422">
    <property type="term" value="F:beta-glucosidase activity"/>
    <property type="evidence" value="ECO:0007669"/>
    <property type="project" value="UniProtKB-EC"/>
</dbReference>
<dbReference type="SUPFAM" id="SSF52279">
    <property type="entry name" value="Beta-D-glucan exohydrolase, C-terminal domain"/>
    <property type="match status" value="1"/>
</dbReference>
<dbReference type="Pfam" id="PF14310">
    <property type="entry name" value="Fn3-like"/>
    <property type="match status" value="1"/>
</dbReference>
<evidence type="ECO:0000256" key="15">
    <source>
        <dbReference type="ARBA" id="ARBA00041276"/>
    </source>
</evidence>
<evidence type="ECO:0000256" key="9">
    <source>
        <dbReference type="ARBA" id="ARBA00023180"/>
    </source>
</evidence>
<comment type="catalytic activity">
    <reaction evidence="1">
        <text>Hydrolysis of terminal, non-reducing beta-D-glucosyl residues with release of beta-D-glucose.</text>
        <dbReference type="EC" id="3.2.1.21"/>
    </reaction>
</comment>
<dbReference type="InterPro" id="IPR036881">
    <property type="entry name" value="Glyco_hydro_3_C_sf"/>
</dbReference>
<dbReference type="Gene3D" id="3.40.50.1700">
    <property type="entry name" value="Glycoside hydrolase family 3 C-terminal domain"/>
    <property type="match status" value="1"/>
</dbReference>
<keyword evidence="6" id="KW-0964">Secreted</keyword>
<dbReference type="PRINTS" id="PR00133">
    <property type="entry name" value="GLHYDRLASE3"/>
</dbReference>
<dbReference type="EC" id="3.2.1.21" evidence="5"/>
<accession>A0AB38MYZ0</accession>
<dbReference type="AlphaFoldDB" id="A0AB38MYZ0"/>
<gene>
    <name evidence="19" type="ORF">E3Q02_01295</name>
</gene>
<dbReference type="SMART" id="SM01217">
    <property type="entry name" value="Fn3_like"/>
    <property type="match status" value="1"/>
</dbReference>
<evidence type="ECO:0000256" key="3">
    <source>
        <dbReference type="ARBA" id="ARBA00004987"/>
    </source>
</evidence>
<keyword evidence="10" id="KW-0119">Carbohydrate metabolism</keyword>
<dbReference type="GO" id="GO:0009251">
    <property type="term" value="P:glucan catabolic process"/>
    <property type="evidence" value="ECO:0007669"/>
    <property type="project" value="TreeGrafter"/>
</dbReference>
<keyword evidence="8 19" id="KW-0378">Hydrolase</keyword>
<comment type="similarity">
    <text evidence="4">Belongs to the glycosyl hydrolase 3 family.</text>
</comment>
<evidence type="ECO:0000256" key="11">
    <source>
        <dbReference type="ARBA" id="ARBA00023295"/>
    </source>
</evidence>
<dbReference type="Gene3D" id="3.20.20.300">
    <property type="entry name" value="Glycoside hydrolase, family 3, N-terminal domain"/>
    <property type="match status" value="1"/>
</dbReference>
<feature type="domain" description="Fibronectin type III-like" evidence="18">
    <location>
        <begin position="787"/>
        <end position="856"/>
    </location>
</feature>
<dbReference type="InterPro" id="IPR002772">
    <property type="entry name" value="Glyco_hydro_3_C"/>
</dbReference>
<dbReference type="Gene3D" id="2.60.40.10">
    <property type="entry name" value="Immunoglobulins"/>
    <property type="match status" value="1"/>
</dbReference>
<dbReference type="Pfam" id="PF06110">
    <property type="entry name" value="TXD17-like_Trx"/>
    <property type="match status" value="1"/>
</dbReference>
<comment type="subcellular location">
    <subcellularLocation>
        <location evidence="2">Secreted</location>
    </subcellularLocation>
</comment>
<comment type="caution">
    <text evidence="19">The sequence shown here is derived from an EMBL/GenBank/DDBJ whole genome shotgun (WGS) entry which is preliminary data.</text>
</comment>
<evidence type="ECO:0000256" key="16">
    <source>
        <dbReference type="ARBA" id="ARBA00041601"/>
    </source>
</evidence>
<comment type="pathway">
    <text evidence="3">Glycan metabolism; cellulose degradation.</text>
</comment>
<dbReference type="InterPro" id="IPR050288">
    <property type="entry name" value="Cellulose_deg_GH3"/>
</dbReference>